<feature type="transmembrane region" description="Helical" evidence="1">
    <location>
        <begin position="201"/>
        <end position="222"/>
    </location>
</feature>
<accession>A0A075SH92</accession>
<dbReference type="InterPro" id="IPR010390">
    <property type="entry name" value="ABC-2_transporter-like"/>
</dbReference>
<reference evidence="2 3" key="1">
    <citation type="journal article" date="2014" name="Genome Announc.">
        <title>Whole-Genome Sequence of Streptococcus suis Serotype 4 Reference Strain 6407.</title>
        <authorList>
            <person name="Wang K."/>
            <person name="Chen J."/>
            <person name="Yao H."/>
            <person name="Lu C."/>
        </authorList>
    </citation>
    <scope>NUCLEOTIDE SEQUENCE [LARGE SCALE GENOMIC DNA]</scope>
    <source>
        <strain evidence="2">6407</strain>
    </source>
</reference>
<keyword evidence="1" id="KW-0812">Transmembrane</keyword>
<dbReference type="PATRIC" id="fig|1214179.4.peg.215"/>
<dbReference type="AlphaFoldDB" id="A0A075SH92"/>
<organism evidence="2 3">
    <name type="scientific">Streptococcus suis 6407</name>
    <dbReference type="NCBI Taxonomy" id="1214179"/>
    <lineage>
        <taxon>Bacteria</taxon>
        <taxon>Bacillati</taxon>
        <taxon>Bacillota</taxon>
        <taxon>Bacilli</taxon>
        <taxon>Lactobacillales</taxon>
        <taxon>Streptococcaceae</taxon>
        <taxon>Streptococcus</taxon>
    </lineage>
</organism>
<feature type="transmembrane region" description="Helical" evidence="1">
    <location>
        <begin position="228"/>
        <end position="248"/>
    </location>
</feature>
<name>A0A075SH92_STRSU</name>
<dbReference type="Pfam" id="PF06182">
    <property type="entry name" value="ABC2_membrane_6"/>
    <property type="match status" value="1"/>
</dbReference>
<dbReference type="EMBL" id="CP008921">
    <property type="protein sequence ID" value="AIG42756.1"/>
    <property type="molecule type" value="Genomic_DNA"/>
</dbReference>
<keyword evidence="1" id="KW-0472">Membrane</keyword>
<sequence>MKKYISLYLYNIKVYMMAQMSFRVDFFIGLFSSLIEQIVYLIFLNILFGNIKEIAGFNYGQMLFIYGIATVGRSIHLIFFDNLWMFGSRYIRQGEFERLLLMPVNPLFQLICERIQPQGIGTTLIGSLALVQASKELGMEWSLGKLALLIFIAICIGLLYAAIQLGPTALAFWIVESFPLTMGIFALNQMAQYPLNIYPKIIQILLIFVFPYAFTAYFPALYFLDLSMWGLALPLVVVVLFSINYNLFRYGMTKFTSVGN</sequence>
<gene>
    <name evidence="2" type="ORF">ID09_01220</name>
</gene>
<keyword evidence="1" id="KW-1133">Transmembrane helix</keyword>
<evidence type="ECO:0000313" key="2">
    <source>
        <dbReference type="EMBL" id="AIG42756.1"/>
    </source>
</evidence>
<dbReference type="HOGENOM" id="CLU_071040_1_1_9"/>
<evidence type="ECO:0000313" key="3">
    <source>
        <dbReference type="Proteomes" id="UP000028185"/>
    </source>
</evidence>
<dbReference type="PANTHER" id="PTHR36833">
    <property type="entry name" value="SLR0610 PROTEIN-RELATED"/>
    <property type="match status" value="1"/>
</dbReference>
<feature type="transmembrane region" description="Helical" evidence="1">
    <location>
        <begin position="143"/>
        <end position="163"/>
    </location>
</feature>
<proteinExistence type="predicted"/>
<feature type="transmembrane region" description="Helical" evidence="1">
    <location>
        <begin position="63"/>
        <end position="84"/>
    </location>
</feature>
<dbReference type="PANTHER" id="PTHR36833:SF1">
    <property type="entry name" value="INTEGRAL MEMBRANE TRANSPORT PROTEIN"/>
    <property type="match status" value="1"/>
</dbReference>
<protein>
    <submittedName>
        <fullName evidence="2">Membrane protein</fullName>
    </submittedName>
</protein>
<evidence type="ECO:0000256" key="1">
    <source>
        <dbReference type="SAM" id="Phobius"/>
    </source>
</evidence>
<dbReference type="Proteomes" id="UP000028185">
    <property type="component" value="Chromosome"/>
</dbReference>
<feature type="transmembrane region" description="Helical" evidence="1">
    <location>
        <begin position="21"/>
        <end position="43"/>
    </location>
</feature>
<dbReference type="RefSeq" id="WP_024382068.1">
    <property type="nucleotide sequence ID" value="NZ_ALLE01000024.1"/>
</dbReference>
<feature type="transmembrane region" description="Helical" evidence="1">
    <location>
        <begin position="169"/>
        <end position="189"/>
    </location>
</feature>